<dbReference type="EMBL" id="JBBPHU010000017">
    <property type="protein sequence ID" value="KAK7509477.1"/>
    <property type="molecule type" value="Genomic_DNA"/>
</dbReference>
<accession>A0ABR1K903</accession>
<gene>
    <name evidence="1" type="ORF">IWZ03DRAFT_390376</name>
</gene>
<comment type="caution">
    <text evidence="1">The sequence shown here is derived from an EMBL/GenBank/DDBJ whole genome shotgun (WGS) entry which is preliminary data.</text>
</comment>
<keyword evidence="2" id="KW-1185">Reference proteome</keyword>
<name>A0ABR1K903_9PEZI</name>
<reference evidence="1 2" key="1">
    <citation type="submission" date="2024-04" db="EMBL/GenBank/DDBJ databases">
        <title>Phyllosticta paracitricarpa is synonymous to the EU quarantine fungus P. citricarpa based on phylogenomic analyses.</title>
        <authorList>
            <consortium name="Lawrence Berkeley National Laboratory"/>
            <person name="Van Ingen-Buijs V.A."/>
            <person name="Van Westerhoven A.C."/>
            <person name="Haridas S."/>
            <person name="Skiadas P."/>
            <person name="Martin F."/>
            <person name="Groenewald J.Z."/>
            <person name="Crous P.W."/>
            <person name="Seidl M.F."/>
        </authorList>
    </citation>
    <scope>NUCLEOTIDE SEQUENCE [LARGE SCALE GENOMIC DNA]</scope>
    <source>
        <strain evidence="1 2">CBS 123371</strain>
    </source>
</reference>
<dbReference type="Proteomes" id="UP001363622">
    <property type="component" value="Unassembled WGS sequence"/>
</dbReference>
<evidence type="ECO:0000313" key="1">
    <source>
        <dbReference type="EMBL" id="KAK7509477.1"/>
    </source>
</evidence>
<organism evidence="1 2">
    <name type="scientific">Phyllosticta citriasiana</name>
    <dbReference type="NCBI Taxonomy" id="595635"/>
    <lineage>
        <taxon>Eukaryota</taxon>
        <taxon>Fungi</taxon>
        <taxon>Dikarya</taxon>
        <taxon>Ascomycota</taxon>
        <taxon>Pezizomycotina</taxon>
        <taxon>Dothideomycetes</taxon>
        <taxon>Dothideomycetes incertae sedis</taxon>
        <taxon>Botryosphaeriales</taxon>
        <taxon>Phyllostictaceae</taxon>
        <taxon>Phyllosticta</taxon>
    </lineage>
</organism>
<evidence type="ECO:0000313" key="2">
    <source>
        <dbReference type="Proteomes" id="UP001363622"/>
    </source>
</evidence>
<proteinExistence type="predicted"/>
<protein>
    <recommendedName>
        <fullName evidence="3">Secreted protein</fullName>
    </recommendedName>
</protein>
<evidence type="ECO:0008006" key="3">
    <source>
        <dbReference type="Google" id="ProtNLM"/>
    </source>
</evidence>
<sequence>MNLAVVQLSSCCSTTMTFAAISIPVWRPYKAGNLAKKCRLCVGTCLEFTSASHLFPGRNDANPPAYAMGILIQR</sequence>